<dbReference type="InterPro" id="IPR024084">
    <property type="entry name" value="IsoPropMal-DH-like_dom"/>
</dbReference>
<evidence type="ECO:0000256" key="11">
    <source>
        <dbReference type="ARBA" id="ARBA00022723"/>
    </source>
</evidence>
<dbReference type="GO" id="GO:0005829">
    <property type="term" value="C:cytosol"/>
    <property type="evidence" value="ECO:0007669"/>
    <property type="project" value="TreeGrafter"/>
</dbReference>
<evidence type="ECO:0000256" key="12">
    <source>
        <dbReference type="ARBA" id="ARBA00022842"/>
    </source>
</evidence>
<evidence type="ECO:0000256" key="8">
    <source>
        <dbReference type="ARBA" id="ARBA00019276"/>
    </source>
</evidence>
<evidence type="ECO:0000256" key="3">
    <source>
        <dbReference type="ARBA" id="ARBA00001946"/>
    </source>
</evidence>
<evidence type="ECO:0000256" key="7">
    <source>
        <dbReference type="ARBA" id="ARBA00013101"/>
    </source>
</evidence>
<evidence type="ECO:0000313" key="20">
    <source>
        <dbReference type="EMBL" id="VVE12864.1"/>
    </source>
</evidence>
<comment type="catalytic activity">
    <reaction evidence="1">
        <text>(2R,3S)-3-isopropylmalate + NAD(+) = 4-methyl-2-oxopentanoate + CO2 + NADH</text>
        <dbReference type="Rhea" id="RHEA:32271"/>
        <dbReference type="ChEBI" id="CHEBI:16526"/>
        <dbReference type="ChEBI" id="CHEBI:17865"/>
        <dbReference type="ChEBI" id="CHEBI:35121"/>
        <dbReference type="ChEBI" id="CHEBI:57540"/>
        <dbReference type="ChEBI" id="CHEBI:57945"/>
        <dbReference type="EC" id="1.1.1.85"/>
    </reaction>
</comment>
<evidence type="ECO:0000256" key="9">
    <source>
        <dbReference type="ARBA" id="ARBA00022430"/>
    </source>
</evidence>
<sequence length="373" mass="40407">MLKRTTQLLDVAVLPGDGIGQEVMPACLEVLEAVQKVCGISMLHCTTYNAGAQYYAKSGVALPDETLRACKKSNAILFGAMGWPDIRHKDGTEIIPQLDLRMELGLYAGVRPIRWFPGLPRVLTDERAKQIDFVLVREQTEGLFYARGRGRVENDQEAYDTMQITRSGSTRVSDFAFRLAEQRKAQGKSSRVTCVDKANVFASMAFFRKVFDEVASRYPDIEKDHAYVDAMALTMVKKPWTLDVMVTENMFGDILSDLAAGLIGGMGMASSADIGDDHGLFQPAHGTAPDIAGQGKANPCAMLLSAAMMLEWLAFRHDEPQLATCGAVIEKAVEHALASGGVVPMEYGGSAGAAEVTKAVIDALPIALRAVTK</sequence>
<evidence type="ECO:0000256" key="6">
    <source>
        <dbReference type="ARBA" id="ARBA00011738"/>
    </source>
</evidence>
<dbReference type="SUPFAM" id="SSF53659">
    <property type="entry name" value="Isocitrate/Isopropylmalate dehydrogenase-like"/>
    <property type="match status" value="1"/>
</dbReference>
<gene>
    <name evidence="20" type="ORF">PCE31107_02735</name>
</gene>
<dbReference type="EMBL" id="CABPRY010000005">
    <property type="protein sequence ID" value="VVE12864.1"/>
    <property type="molecule type" value="Genomic_DNA"/>
</dbReference>
<keyword evidence="15" id="KW-0464">Manganese</keyword>
<evidence type="ECO:0000256" key="5">
    <source>
        <dbReference type="ARBA" id="ARBA00008319"/>
    </source>
</evidence>
<dbReference type="RefSeq" id="WP_150609021.1">
    <property type="nucleotide sequence ID" value="NZ_CABPRY010000005.1"/>
</dbReference>
<dbReference type="InterPro" id="IPR019818">
    <property type="entry name" value="IsoCit/isopropylmalate_DH_CS"/>
</dbReference>
<organism evidence="20 21">
    <name type="scientific">Pandoraea cepalis</name>
    <dbReference type="NCBI Taxonomy" id="2508294"/>
    <lineage>
        <taxon>Bacteria</taxon>
        <taxon>Pseudomonadati</taxon>
        <taxon>Pseudomonadota</taxon>
        <taxon>Betaproteobacteria</taxon>
        <taxon>Burkholderiales</taxon>
        <taxon>Burkholderiaceae</taxon>
        <taxon>Pandoraea</taxon>
    </lineage>
</organism>
<dbReference type="AlphaFoldDB" id="A0A5E4VNH5"/>
<comment type="cofactor">
    <cofactor evidence="2">
        <name>Mn(2+)</name>
        <dbReference type="ChEBI" id="CHEBI:29035"/>
    </cofactor>
</comment>
<accession>A0A5E4VNH5</accession>
<dbReference type="FunFam" id="3.40.718.10:FF:000006">
    <property type="entry name" value="3-isopropylmalate dehydrogenase"/>
    <property type="match status" value="1"/>
</dbReference>
<comment type="similarity">
    <text evidence="5">Belongs to the isocitrate and isopropylmalate dehydrogenases family. LeuB type 1 subfamily.</text>
</comment>
<dbReference type="PROSITE" id="PS00470">
    <property type="entry name" value="IDH_IMDH"/>
    <property type="match status" value="1"/>
</dbReference>
<dbReference type="GO" id="GO:0000287">
    <property type="term" value="F:magnesium ion binding"/>
    <property type="evidence" value="ECO:0007669"/>
    <property type="project" value="InterPro"/>
</dbReference>
<protein>
    <recommendedName>
        <fullName evidence="8">3-isopropylmalate dehydrogenase</fullName>
        <ecNumber evidence="7">1.1.1.85</ecNumber>
    </recommendedName>
    <alternativeName>
        <fullName evidence="18">3-IPM-DH</fullName>
    </alternativeName>
    <alternativeName>
        <fullName evidence="17">Beta-IPM dehydrogenase</fullName>
    </alternativeName>
</protein>
<name>A0A5E4VNH5_9BURK</name>
<dbReference type="UniPathway" id="UPA00048">
    <property type="reaction ID" value="UER00072"/>
</dbReference>
<evidence type="ECO:0000256" key="15">
    <source>
        <dbReference type="ARBA" id="ARBA00023211"/>
    </source>
</evidence>
<proteinExistence type="inferred from homology"/>
<keyword evidence="9" id="KW-0432">Leucine biosynthesis</keyword>
<dbReference type="SMART" id="SM01329">
    <property type="entry name" value="Iso_dh"/>
    <property type="match status" value="1"/>
</dbReference>
<keyword evidence="16" id="KW-0100">Branched-chain amino acid biosynthesis</keyword>
<dbReference type="EC" id="1.1.1.85" evidence="7"/>
<dbReference type="GO" id="GO:0009098">
    <property type="term" value="P:L-leucine biosynthetic process"/>
    <property type="evidence" value="ECO:0007669"/>
    <property type="project" value="UniProtKB-UniPathway"/>
</dbReference>
<keyword evidence="13" id="KW-0560">Oxidoreductase</keyword>
<evidence type="ECO:0000256" key="14">
    <source>
        <dbReference type="ARBA" id="ARBA00023027"/>
    </source>
</evidence>
<comment type="cofactor">
    <cofactor evidence="3">
        <name>Mg(2+)</name>
        <dbReference type="ChEBI" id="CHEBI:18420"/>
    </cofactor>
</comment>
<evidence type="ECO:0000256" key="2">
    <source>
        <dbReference type="ARBA" id="ARBA00001936"/>
    </source>
</evidence>
<evidence type="ECO:0000256" key="1">
    <source>
        <dbReference type="ARBA" id="ARBA00000624"/>
    </source>
</evidence>
<dbReference type="PANTHER" id="PTHR42979">
    <property type="entry name" value="3-ISOPROPYLMALATE DEHYDROGENASE"/>
    <property type="match status" value="1"/>
</dbReference>
<evidence type="ECO:0000256" key="17">
    <source>
        <dbReference type="ARBA" id="ARBA00030010"/>
    </source>
</evidence>
<comment type="pathway">
    <text evidence="4">Amino-acid biosynthesis; L-leucine biosynthesis; L-leucine from 3-methyl-2-oxobutanoate: step 3/4.</text>
</comment>
<keyword evidence="12" id="KW-0460">Magnesium</keyword>
<dbReference type="Proteomes" id="UP000396788">
    <property type="component" value="Unassembled WGS sequence"/>
</dbReference>
<evidence type="ECO:0000256" key="18">
    <source>
        <dbReference type="ARBA" id="ARBA00033138"/>
    </source>
</evidence>
<keyword evidence="10" id="KW-0028">Amino-acid biosynthesis</keyword>
<dbReference type="GO" id="GO:0003862">
    <property type="term" value="F:3-isopropylmalate dehydrogenase activity"/>
    <property type="evidence" value="ECO:0007669"/>
    <property type="project" value="UniProtKB-EC"/>
</dbReference>
<reference evidence="20 21" key="1">
    <citation type="submission" date="2019-08" db="EMBL/GenBank/DDBJ databases">
        <authorList>
            <person name="Peeters C."/>
        </authorList>
    </citation>
    <scope>NUCLEOTIDE SEQUENCE [LARGE SCALE GENOMIC DNA]</scope>
    <source>
        <strain evidence="20 21">LMG 31107</strain>
    </source>
</reference>
<evidence type="ECO:0000259" key="19">
    <source>
        <dbReference type="SMART" id="SM01329"/>
    </source>
</evidence>
<keyword evidence="11" id="KW-0479">Metal-binding</keyword>
<comment type="subunit">
    <text evidence="6">Homodimer.</text>
</comment>
<keyword evidence="14" id="KW-0520">NAD</keyword>
<evidence type="ECO:0000256" key="4">
    <source>
        <dbReference type="ARBA" id="ARBA00004762"/>
    </source>
</evidence>
<dbReference type="Pfam" id="PF00180">
    <property type="entry name" value="Iso_dh"/>
    <property type="match status" value="1"/>
</dbReference>
<dbReference type="Gene3D" id="3.40.718.10">
    <property type="entry name" value="Isopropylmalate Dehydrogenase"/>
    <property type="match status" value="1"/>
</dbReference>
<dbReference type="GO" id="GO:0051287">
    <property type="term" value="F:NAD binding"/>
    <property type="evidence" value="ECO:0007669"/>
    <property type="project" value="InterPro"/>
</dbReference>
<feature type="domain" description="Isopropylmalate dehydrogenase-like" evidence="19">
    <location>
        <begin position="10"/>
        <end position="360"/>
    </location>
</feature>
<evidence type="ECO:0000256" key="13">
    <source>
        <dbReference type="ARBA" id="ARBA00023002"/>
    </source>
</evidence>
<dbReference type="PANTHER" id="PTHR42979:SF1">
    <property type="entry name" value="3-ISOPROPYLMALATE DEHYDROGENASE"/>
    <property type="match status" value="1"/>
</dbReference>
<evidence type="ECO:0000256" key="10">
    <source>
        <dbReference type="ARBA" id="ARBA00022605"/>
    </source>
</evidence>
<evidence type="ECO:0000313" key="21">
    <source>
        <dbReference type="Proteomes" id="UP000396788"/>
    </source>
</evidence>
<dbReference type="InterPro" id="IPR004429">
    <property type="entry name" value="Isopropylmalate_DH"/>
</dbReference>
<evidence type="ECO:0000256" key="16">
    <source>
        <dbReference type="ARBA" id="ARBA00023304"/>
    </source>
</evidence>